<feature type="transmembrane region" description="Helical" evidence="1">
    <location>
        <begin position="12"/>
        <end position="34"/>
    </location>
</feature>
<organism evidence="2 3">
    <name type="scientific">Candidatus Shapirobacteria bacterium CG06_land_8_20_14_3_00_40_12</name>
    <dbReference type="NCBI Taxonomy" id="1974881"/>
    <lineage>
        <taxon>Bacteria</taxon>
        <taxon>Candidatus Shapironibacteriota</taxon>
    </lineage>
</organism>
<accession>A0A2M7AR09</accession>
<reference evidence="3" key="1">
    <citation type="submission" date="2017-09" db="EMBL/GenBank/DDBJ databases">
        <title>Depth-based differentiation of microbial function through sediment-hosted aquifers and enrichment of novel symbionts in the deep terrestrial subsurface.</title>
        <authorList>
            <person name="Probst A.J."/>
            <person name="Ladd B."/>
            <person name="Jarett J.K."/>
            <person name="Geller-Mcgrath D.E."/>
            <person name="Sieber C.M.K."/>
            <person name="Emerson J.B."/>
            <person name="Anantharaman K."/>
            <person name="Thomas B.C."/>
            <person name="Malmstrom R."/>
            <person name="Stieglmeier M."/>
            <person name="Klingl A."/>
            <person name="Woyke T."/>
            <person name="Ryan C.M."/>
            <person name="Banfield J.F."/>
        </authorList>
    </citation>
    <scope>NUCLEOTIDE SEQUENCE [LARGE SCALE GENOMIC DNA]</scope>
</reference>
<protein>
    <submittedName>
        <fullName evidence="2">Uncharacterized protein</fullName>
    </submittedName>
</protein>
<dbReference type="Proteomes" id="UP000231407">
    <property type="component" value="Unassembled WGS sequence"/>
</dbReference>
<comment type="caution">
    <text evidence="2">The sequence shown here is derived from an EMBL/GenBank/DDBJ whole genome shotgun (WGS) entry which is preliminary data.</text>
</comment>
<gene>
    <name evidence="2" type="ORF">COS78_04330</name>
</gene>
<evidence type="ECO:0000313" key="3">
    <source>
        <dbReference type="Proteomes" id="UP000231407"/>
    </source>
</evidence>
<sequence length="565" mass="62499">MKAKIKTFFSPLVIGILIGVFFTATASFAAYTLIIKPKLNPPTPPVVSLPSPTLPAKASATAGPNDSVYGTLSWLSGPQKITNPEILVKLISTPTAEYSGGYSFADLGTYRVGKFSGGANLLVAFILPEGPSSPIPFRLIEDKGKYSLIESLVSADYVKKELDNIFDKSKVSFISFQIKELYPEYYYSINQMNFSKIDTGFSSTFYSQLSNPSLISSVPAGDILLVSSSYFSDSNDFTSQEYYLKLKDFTLVSLERQLGLATSDNHVPYFNNLDNSANKTVFEQPRGGCGSGNRSVVIKNQSVLNDKVLIGKNNNGLDLYQIKTASNNLIKSLYINYKAGREYPSAPPILSIDQFAAAPNHIIFQEKNSDWIILINPEYAVQAECGKPVIYLYPTKDTQISVKVGADITQSEPLYPTTGWTVLAHPDGQLDYQGRVYPNLFWEGTGQGIYPDLKNFGFVVSQKNLLSTLKNHLKQLGLNTQETSDFLEFWTPLLPISPYVRLTWLGTVDMNRLAPFSVTSRPDTVIRIFLDFASLDQPISLIPQKLSSLPRRGFTLVEWGGLLVK</sequence>
<evidence type="ECO:0000313" key="2">
    <source>
        <dbReference type="EMBL" id="PIU72952.1"/>
    </source>
</evidence>
<dbReference type="EMBL" id="PEWA01000062">
    <property type="protein sequence ID" value="PIU72952.1"/>
    <property type="molecule type" value="Genomic_DNA"/>
</dbReference>
<dbReference type="AlphaFoldDB" id="A0A2M7AR09"/>
<keyword evidence="1" id="KW-0812">Transmembrane</keyword>
<keyword evidence="1" id="KW-0472">Membrane</keyword>
<proteinExistence type="predicted"/>
<evidence type="ECO:0000256" key="1">
    <source>
        <dbReference type="SAM" id="Phobius"/>
    </source>
</evidence>
<keyword evidence="1" id="KW-1133">Transmembrane helix</keyword>
<name>A0A2M7AR09_9BACT</name>